<protein>
    <submittedName>
        <fullName evidence="11">L,D-transpeptidase</fullName>
    </submittedName>
</protein>
<keyword evidence="7 9" id="KW-0961">Cell wall biogenesis/degradation</keyword>
<sequence length="175" mass="19962">MNMLPSLLFLIHLISPIWPLGQNPLPGDPFIIINKQTNELFFYEDEKEILHYSVATGRETKDTPIGLYTIVTKFKNPEYSSKRIPSKNPENPLGTRWMGFDARKTNGRVYGIHGTNKEDTIGKHISHGCIRMKNKEAERLFTRVPIGTKVYIYSGKEPPLHYAKLHGAVRADTEP</sequence>
<dbReference type="UniPathway" id="UPA00219"/>
<dbReference type="AlphaFoldDB" id="A0A2S7N3M1"/>
<dbReference type="InterPro" id="IPR050979">
    <property type="entry name" value="LD-transpeptidase"/>
</dbReference>
<dbReference type="Proteomes" id="UP000239663">
    <property type="component" value="Unassembled WGS sequence"/>
</dbReference>
<feature type="active site" description="Nucleophile" evidence="9">
    <location>
        <position position="129"/>
    </location>
</feature>
<dbReference type="EMBL" id="PKOZ01000001">
    <property type="protein sequence ID" value="PQD96585.1"/>
    <property type="molecule type" value="Genomic_DNA"/>
</dbReference>
<keyword evidence="5 9" id="KW-0133">Cell shape</keyword>
<evidence type="ECO:0000259" key="10">
    <source>
        <dbReference type="PROSITE" id="PS52029"/>
    </source>
</evidence>
<keyword evidence="4" id="KW-0378">Hydrolase</keyword>
<name>A0A2S7N3M1_9BACI</name>
<evidence type="ECO:0000256" key="6">
    <source>
        <dbReference type="ARBA" id="ARBA00022984"/>
    </source>
</evidence>
<dbReference type="GO" id="GO:0018104">
    <property type="term" value="P:peptidoglycan-protein cross-linking"/>
    <property type="evidence" value="ECO:0007669"/>
    <property type="project" value="TreeGrafter"/>
</dbReference>
<evidence type="ECO:0000256" key="3">
    <source>
        <dbReference type="ARBA" id="ARBA00022679"/>
    </source>
</evidence>
<keyword evidence="3" id="KW-0808">Transferase</keyword>
<organism evidence="11 12">
    <name type="scientific">Pradoshia eiseniae</name>
    <dbReference type="NCBI Taxonomy" id="2064768"/>
    <lineage>
        <taxon>Bacteria</taxon>
        <taxon>Bacillati</taxon>
        <taxon>Bacillota</taxon>
        <taxon>Bacilli</taxon>
        <taxon>Bacillales</taxon>
        <taxon>Bacillaceae</taxon>
        <taxon>Pradoshia</taxon>
    </lineage>
</organism>
<evidence type="ECO:0000256" key="1">
    <source>
        <dbReference type="ARBA" id="ARBA00004752"/>
    </source>
</evidence>
<comment type="pathway">
    <text evidence="1 9">Cell wall biogenesis; peptidoglycan biosynthesis.</text>
</comment>
<comment type="caution">
    <text evidence="11">The sequence shown here is derived from an EMBL/GenBank/DDBJ whole genome shotgun (WGS) entry which is preliminary data.</text>
</comment>
<accession>A0A2S7N3M1</accession>
<evidence type="ECO:0000313" key="11">
    <source>
        <dbReference type="EMBL" id="PQD96585.1"/>
    </source>
</evidence>
<evidence type="ECO:0000256" key="2">
    <source>
        <dbReference type="ARBA" id="ARBA00005992"/>
    </source>
</evidence>
<dbReference type="PANTHER" id="PTHR30582">
    <property type="entry name" value="L,D-TRANSPEPTIDASE"/>
    <property type="match status" value="1"/>
</dbReference>
<dbReference type="GO" id="GO:0008360">
    <property type="term" value="P:regulation of cell shape"/>
    <property type="evidence" value="ECO:0007669"/>
    <property type="project" value="UniProtKB-UniRule"/>
</dbReference>
<evidence type="ECO:0000256" key="5">
    <source>
        <dbReference type="ARBA" id="ARBA00022960"/>
    </source>
</evidence>
<dbReference type="PROSITE" id="PS52029">
    <property type="entry name" value="LD_TPASE"/>
    <property type="match status" value="1"/>
</dbReference>
<dbReference type="GO" id="GO:0071555">
    <property type="term" value="P:cell wall organization"/>
    <property type="evidence" value="ECO:0007669"/>
    <property type="project" value="UniProtKB-UniRule"/>
</dbReference>
<keyword evidence="12" id="KW-1185">Reference proteome</keyword>
<dbReference type="PANTHER" id="PTHR30582:SF4">
    <property type="entry name" value="L,D-TRANSPEPTIDASE YQJB-RELATED"/>
    <property type="match status" value="1"/>
</dbReference>
<evidence type="ECO:0000313" key="12">
    <source>
        <dbReference type="Proteomes" id="UP000239663"/>
    </source>
</evidence>
<dbReference type="GO" id="GO:0071972">
    <property type="term" value="F:peptidoglycan L,D-transpeptidase activity"/>
    <property type="evidence" value="ECO:0007669"/>
    <property type="project" value="TreeGrafter"/>
</dbReference>
<proteinExistence type="inferred from homology"/>
<dbReference type="InterPro" id="IPR005490">
    <property type="entry name" value="LD_TPept_cat_dom"/>
</dbReference>
<evidence type="ECO:0000256" key="9">
    <source>
        <dbReference type="PROSITE-ProRule" id="PRU01373"/>
    </source>
</evidence>
<comment type="pathway">
    <text evidence="8">Glycan biosynthesis.</text>
</comment>
<dbReference type="CDD" id="cd16913">
    <property type="entry name" value="YkuD_like"/>
    <property type="match status" value="1"/>
</dbReference>
<comment type="similarity">
    <text evidence="2">Belongs to the YkuD family.</text>
</comment>
<evidence type="ECO:0000256" key="4">
    <source>
        <dbReference type="ARBA" id="ARBA00022801"/>
    </source>
</evidence>
<gene>
    <name evidence="11" type="ORF">CYL18_01430</name>
</gene>
<dbReference type="FunFam" id="2.40.440.10:FF:000003">
    <property type="entry name" value="L,D-transpeptidase YciB"/>
    <property type="match status" value="1"/>
</dbReference>
<dbReference type="InterPro" id="IPR038063">
    <property type="entry name" value="Transpep_catalytic_dom"/>
</dbReference>
<evidence type="ECO:0000256" key="8">
    <source>
        <dbReference type="ARBA" id="ARBA00060592"/>
    </source>
</evidence>
<dbReference type="GO" id="GO:0016740">
    <property type="term" value="F:transferase activity"/>
    <property type="evidence" value="ECO:0007669"/>
    <property type="project" value="UniProtKB-KW"/>
</dbReference>
<dbReference type="Pfam" id="PF03734">
    <property type="entry name" value="YkuD"/>
    <property type="match status" value="1"/>
</dbReference>
<evidence type="ECO:0000256" key="7">
    <source>
        <dbReference type="ARBA" id="ARBA00023316"/>
    </source>
</evidence>
<dbReference type="Gene3D" id="2.40.440.10">
    <property type="entry name" value="L,D-transpeptidase catalytic domain-like"/>
    <property type="match status" value="1"/>
</dbReference>
<keyword evidence="6 9" id="KW-0573">Peptidoglycan synthesis</keyword>
<dbReference type="SUPFAM" id="SSF141523">
    <property type="entry name" value="L,D-transpeptidase catalytic domain-like"/>
    <property type="match status" value="1"/>
</dbReference>
<reference evidence="11 12" key="1">
    <citation type="submission" date="2017-12" db="EMBL/GenBank/DDBJ databases">
        <title>Taxonomic description and draft genome of Pradoshia cofamensis Gen. nov., sp. nov., a thermotolerant bacillale isolated from anterior gut of earthworm Eisenia fetida.</title>
        <authorList>
            <person name="Saha T."/>
            <person name="Chakraborty R."/>
        </authorList>
    </citation>
    <scope>NUCLEOTIDE SEQUENCE [LARGE SCALE GENOMIC DNA]</scope>
    <source>
        <strain evidence="11 12">EAG3</strain>
    </source>
</reference>
<dbReference type="GO" id="GO:0005576">
    <property type="term" value="C:extracellular region"/>
    <property type="evidence" value="ECO:0007669"/>
    <property type="project" value="TreeGrafter"/>
</dbReference>
<feature type="active site" description="Proton donor/acceptor" evidence="9">
    <location>
        <position position="113"/>
    </location>
</feature>
<dbReference type="OrthoDB" id="9787225at2"/>
<feature type="domain" description="L,D-TPase catalytic" evidence="10">
    <location>
        <begin position="29"/>
        <end position="153"/>
    </location>
</feature>